<dbReference type="Proteomes" id="UP001549036">
    <property type="component" value="Unassembled WGS sequence"/>
</dbReference>
<dbReference type="RefSeq" id="WP_354414100.1">
    <property type="nucleotide sequence ID" value="NZ_JBEPLM010000001.1"/>
</dbReference>
<sequence length="142" mass="15615">MKTTLEITAEPLPRDLAFLGESLTAFNDGDVGASARKALAVFVRDDAGAIVAGISGYTAWGWLYVQWLWVDEKLRGRRIAAGMLDAAEREAVARGCKAAWIDTFNPTAAKVYQRQGYRPFGTLPDFPVGRSRIFLQKHLAPT</sequence>
<keyword evidence="1" id="KW-0812">Transmembrane</keyword>
<dbReference type="Pfam" id="PF00583">
    <property type="entry name" value="Acetyltransf_1"/>
    <property type="match status" value="1"/>
</dbReference>
<dbReference type="PROSITE" id="PS51186">
    <property type="entry name" value="GNAT"/>
    <property type="match status" value="1"/>
</dbReference>
<feature type="domain" description="N-acetyltransferase" evidence="2">
    <location>
        <begin position="1"/>
        <end position="140"/>
    </location>
</feature>
<dbReference type="InterPro" id="IPR016181">
    <property type="entry name" value="Acyl_CoA_acyltransferase"/>
</dbReference>
<evidence type="ECO:0000256" key="1">
    <source>
        <dbReference type="SAM" id="Phobius"/>
    </source>
</evidence>
<name>A0ABV2HLX5_9HYPH</name>
<dbReference type="Gene3D" id="3.40.630.30">
    <property type="match status" value="1"/>
</dbReference>
<keyword evidence="4" id="KW-1185">Reference proteome</keyword>
<protein>
    <submittedName>
        <fullName evidence="3">GNAT superfamily N-acetyltransferase</fullName>
    </submittedName>
</protein>
<organism evidence="3 4">
    <name type="scientific">Mesorhizobium shonense</name>
    <dbReference type="NCBI Taxonomy" id="1209948"/>
    <lineage>
        <taxon>Bacteria</taxon>
        <taxon>Pseudomonadati</taxon>
        <taxon>Pseudomonadota</taxon>
        <taxon>Alphaproteobacteria</taxon>
        <taxon>Hyphomicrobiales</taxon>
        <taxon>Phyllobacteriaceae</taxon>
        <taxon>Mesorhizobium</taxon>
    </lineage>
</organism>
<dbReference type="SUPFAM" id="SSF55729">
    <property type="entry name" value="Acyl-CoA N-acyltransferases (Nat)"/>
    <property type="match status" value="1"/>
</dbReference>
<proteinExistence type="predicted"/>
<evidence type="ECO:0000313" key="4">
    <source>
        <dbReference type="Proteomes" id="UP001549036"/>
    </source>
</evidence>
<gene>
    <name evidence="3" type="ORF">ABID26_000949</name>
</gene>
<dbReference type="InterPro" id="IPR000182">
    <property type="entry name" value="GNAT_dom"/>
</dbReference>
<keyword evidence="1" id="KW-1133">Transmembrane helix</keyword>
<dbReference type="EMBL" id="JBEPLM010000001">
    <property type="protein sequence ID" value="MET3591570.1"/>
    <property type="molecule type" value="Genomic_DNA"/>
</dbReference>
<feature type="transmembrane region" description="Helical" evidence="1">
    <location>
        <begin position="47"/>
        <end position="70"/>
    </location>
</feature>
<comment type="caution">
    <text evidence="3">The sequence shown here is derived from an EMBL/GenBank/DDBJ whole genome shotgun (WGS) entry which is preliminary data.</text>
</comment>
<reference evidence="3 4" key="1">
    <citation type="submission" date="2024-06" db="EMBL/GenBank/DDBJ databases">
        <title>Genomic Encyclopedia of Type Strains, Phase IV (KMG-IV): sequencing the most valuable type-strain genomes for metagenomic binning, comparative biology and taxonomic classification.</title>
        <authorList>
            <person name="Goeker M."/>
        </authorList>
    </citation>
    <scope>NUCLEOTIDE SEQUENCE [LARGE SCALE GENOMIC DNA]</scope>
    <source>
        <strain evidence="3 4">DSM 29846</strain>
    </source>
</reference>
<dbReference type="CDD" id="cd04301">
    <property type="entry name" value="NAT_SF"/>
    <property type="match status" value="1"/>
</dbReference>
<keyword evidence="1" id="KW-0472">Membrane</keyword>
<evidence type="ECO:0000259" key="2">
    <source>
        <dbReference type="PROSITE" id="PS51186"/>
    </source>
</evidence>
<accession>A0ABV2HLX5</accession>
<evidence type="ECO:0000313" key="3">
    <source>
        <dbReference type="EMBL" id="MET3591570.1"/>
    </source>
</evidence>